<dbReference type="EMBL" id="CP157947">
    <property type="protein sequence ID" value="XBS68374.1"/>
    <property type="molecule type" value="Genomic_DNA"/>
</dbReference>
<dbReference type="SUPFAM" id="SSF64518">
    <property type="entry name" value="Phase 1 flagellin"/>
    <property type="match status" value="1"/>
</dbReference>
<evidence type="ECO:0000313" key="11">
    <source>
        <dbReference type="EMBL" id="XBS68374.1"/>
    </source>
</evidence>
<evidence type="ECO:0000256" key="7">
    <source>
        <dbReference type="RuleBase" id="RU362065"/>
    </source>
</evidence>
<dbReference type="PANTHER" id="PTHR30033:SF1">
    <property type="entry name" value="FLAGELLAR HOOK-ASSOCIATED PROTEIN 1"/>
    <property type="match status" value="1"/>
</dbReference>
<dbReference type="NCBIfam" id="TIGR02492">
    <property type="entry name" value="flgK_ends"/>
    <property type="match status" value="1"/>
</dbReference>
<dbReference type="AlphaFoldDB" id="A0AAU7Q5Q4"/>
<dbReference type="InterPro" id="IPR010930">
    <property type="entry name" value="Flg_bb/hook_C_dom"/>
</dbReference>
<evidence type="ECO:0000256" key="4">
    <source>
        <dbReference type="ARBA" id="ARBA00016244"/>
    </source>
</evidence>
<name>A0AAU7Q5Q4_9GAMM</name>
<evidence type="ECO:0000256" key="5">
    <source>
        <dbReference type="ARBA" id="ARBA00022525"/>
    </source>
</evidence>
<dbReference type="PANTHER" id="PTHR30033">
    <property type="entry name" value="FLAGELLAR HOOK-ASSOCIATED PROTEIN 1"/>
    <property type="match status" value="1"/>
</dbReference>
<evidence type="ECO:0000259" key="9">
    <source>
        <dbReference type="Pfam" id="PF21158"/>
    </source>
</evidence>
<keyword evidence="11" id="KW-0282">Flagellum</keyword>
<feature type="domain" description="Flagellar hook-associated protein FlgK helical" evidence="10">
    <location>
        <begin position="90"/>
        <end position="322"/>
    </location>
</feature>
<keyword evidence="6 7" id="KW-0975">Bacterial flagellum</keyword>
<keyword evidence="11" id="KW-0969">Cilium</keyword>
<organism evidence="11">
    <name type="scientific">Acerihabitans sp. KWT182</name>
    <dbReference type="NCBI Taxonomy" id="3157919"/>
    <lineage>
        <taxon>Bacteria</taxon>
        <taxon>Pseudomonadati</taxon>
        <taxon>Pseudomonadota</taxon>
        <taxon>Gammaproteobacteria</taxon>
        <taxon>Enterobacterales</taxon>
        <taxon>Pectobacteriaceae</taxon>
        <taxon>Acerihabitans</taxon>
    </lineage>
</organism>
<keyword evidence="11" id="KW-0966">Cell projection</keyword>
<dbReference type="Pfam" id="PF06429">
    <property type="entry name" value="Flg_bbr_C"/>
    <property type="match status" value="1"/>
</dbReference>
<feature type="domain" description="Flagellar hook-associated protein 1 D2-like" evidence="9">
    <location>
        <begin position="331"/>
        <end position="419"/>
    </location>
</feature>
<evidence type="ECO:0000259" key="10">
    <source>
        <dbReference type="Pfam" id="PF22638"/>
    </source>
</evidence>
<dbReference type="GO" id="GO:0005576">
    <property type="term" value="C:extracellular region"/>
    <property type="evidence" value="ECO:0007669"/>
    <property type="project" value="UniProtKB-SubCell"/>
</dbReference>
<evidence type="ECO:0000259" key="8">
    <source>
        <dbReference type="Pfam" id="PF06429"/>
    </source>
</evidence>
<dbReference type="GO" id="GO:0009424">
    <property type="term" value="C:bacterial-type flagellum hook"/>
    <property type="evidence" value="ECO:0007669"/>
    <property type="project" value="UniProtKB-UniRule"/>
</dbReference>
<keyword evidence="5 7" id="KW-0964">Secreted</keyword>
<dbReference type="InterPro" id="IPR049119">
    <property type="entry name" value="FlgK_D2-like"/>
</dbReference>
<dbReference type="PRINTS" id="PR01005">
    <property type="entry name" value="FLGHOOKAP1"/>
</dbReference>
<comment type="similarity">
    <text evidence="3 7">Belongs to the flagella basal body rod proteins family.</text>
</comment>
<feature type="domain" description="Flagellar basal-body/hook protein C-terminal" evidence="8">
    <location>
        <begin position="514"/>
        <end position="551"/>
    </location>
</feature>
<evidence type="ECO:0000256" key="3">
    <source>
        <dbReference type="ARBA" id="ARBA00009677"/>
    </source>
</evidence>
<accession>A0AAU7Q5Q4</accession>
<gene>
    <name evidence="7 11" type="primary">flgK</name>
    <name evidence="11" type="ORF">ABK905_16720</name>
</gene>
<dbReference type="Pfam" id="PF21158">
    <property type="entry name" value="flgK_1st_1"/>
    <property type="match status" value="1"/>
</dbReference>
<comment type="subcellular location">
    <subcellularLocation>
        <location evidence="1 7">Bacterial flagellum</location>
    </subcellularLocation>
    <subcellularLocation>
        <location evidence="2 7">Secreted</location>
    </subcellularLocation>
</comment>
<evidence type="ECO:0000256" key="1">
    <source>
        <dbReference type="ARBA" id="ARBA00004365"/>
    </source>
</evidence>
<evidence type="ECO:0000256" key="6">
    <source>
        <dbReference type="ARBA" id="ARBA00023143"/>
    </source>
</evidence>
<evidence type="ECO:0000256" key="2">
    <source>
        <dbReference type="ARBA" id="ARBA00004613"/>
    </source>
</evidence>
<protein>
    <recommendedName>
        <fullName evidence="4 7">Flagellar hook-associated protein 1</fullName>
        <shortName evidence="7">HAP1</shortName>
    </recommendedName>
</protein>
<sequence length="556" mass="57101">MSSSLTNIAASGISAAQIALNTVGNNISNEPVAGYNEEKTELSESLGSGLTGSGVSVTGVTREYDSLVVNQLQIASATADATSTYYNQVSQIDDLLSTSDTDLSSAMSTFFTSIQSLSSDASDSSARQTVISSADSMVSQFQSASSYLQSMDTSINQQLSTSAAEINNYTQEIASLNSKIVSSGGSDAANSLLDQRDELVSELNGIVGVTSSVQSNGSVNLTFANGLTLVQGSSAYQVEAVPSNADSAQTVLAYDSGTGTPTQISDASLTTGSLGGILTFRDGALTDAQNELGQLALSLASNMNQVSEQGVDLNGDTGTAFFSYDDPSVTANSKNSGTATLTATYDSDNLDQVQASQYQVKYVNGNWQVTQSSTGATVTATATAGTDADGNPTTILSFGGMDVTVDGSAANNDSFIVDPVSNVIGSMKVAITDPSEIAAGLPDDDDDDTGASDNRNAENMLALQDDKLVGGSATLSGAYATLVSNVGTETSNADVTSTAQANIVTALTNQQQSVSGVNLDDEYIDLTRYQQYYQANAQVISTASDLFNALLTAVAS</sequence>
<proteinExistence type="inferred from homology"/>
<dbReference type="InterPro" id="IPR053927">
    <property type="entry name" value="FlgK_helical"/>
</dbReference>
<dbReference type="Pfam" id="PF22638">
    <property type="entry name" value="FlgK_D1"/>
    <property type="match status" value="1"/>
</dbReference>
<reference evidence="11" key="1">
    <citation type="submission" date="2024-06" db="EMBL/GenBank/DDBJ databases">
        <authorList>
            <person name="Coelho C."/>
            <person name="Bento M."/>
            <person name="Garcia E."/>
            <person name="Camelo A."/>
            <person name="Brandao I."/>
            <person name="Espirito Santo C."/>
            <person name="Trovao J."/>
            <person name="Verissimo A."/>
            <person name="Costa J."/>
            <person name="Tiago I."/>
        </authorList>
    </citation>
    <scope>NUCLEOTIDE SEQUENCE</scope>
    <source>
        <strain evidence="11">KWT182</strain>
    </source>
</reference>
<dbReference type="InterPro" id="IPR002371">
    <property type="entry name" value="FlgK"/>
</dbReference>
<dbReference type="GO" id="GO:0044780">
    <property type="term" value="P:bacterial-type flagellum assembly"/>
    <property type="evidence" value="ECO:0007669"/>
    <property type="project" value="InterPro"/>
</dbReference>
<dbReference type="GO" id="GO:0005198">
    <property type="term" value="F:structural molecule activity"/>
    <property type="evidence" value="ECO:0007669"/>
    <property type="project" value="UniProtKB-UniRule"/>
</dbReference>